<evidence type="ECO:0000256" key="1">
    <source>
        <dbReference type="PROSITE-ProRule" id="PRU10141"/>
    </source>
</evidence>
<keyword evidence="5" id="KW-1185">Reference proteome</keyword>
<dbReference type="InterPro" id="IPR045272">
    <property type="entry name" value="ANXUR1/2-like"/>
</dbReference>
<dbReference type="GO" id="GO:0005886">
    <property type="term" value="C:plasma membrane"/>
    <property type="evidence" value="ECO:0007669"/>
    <property type="project" value="TreeGrafter"/>
</dbReference>
<dbReference type="GO" id="GO:0004714">
    <property type="term" value="F:transmembrane receptor protein tyrosine kinase activity"/>
    <property type="evidence" value="ECO:0007669"/>
    <property type="project" value="InterPro"/>
</dbReference>
<proteinExistence type="predicted"/>
<organism evidence="4 5">
    <name type="scientific">Artemisia annua</name>
    <name type="common">Sweet wormwood</name>
    <dbReference type="NCBI Taxonomy" id="35608"/>
    <lineage>
        <taxon>Eukaryota</taxon>
        <taxon>Viridiplantae</taxon>
        <taxon>Streptophyta</taxon>
        <taxon>Embryophyta</taxon>
        <taxon>Tracheophyta</taxon>
        <taxon>Spermatophyta</taxon>
        <taxon>Magnoliopsida</taxon>
        <taxon>eudicotyledons</taxon>
        <taxon>Gunneridae</taxon>
        <taxon>Pentapetalae</taxon>
        <taxon>asterids</taxon>
        <taxon>campanulids</taxon>
        <taxon>Asterales</taxon>
        <taxon>Asteraceae</taxon>
        <taxon>Asteroideae</taxon>
        <taxon>Anthemideae</taxon>
        <taxon>Artemisiinae</taxon>
        <taxon>Artemisia</taxon>
    </lineage>
</organism>
<dbReference type="GO" id="GO:0005524">
    <property type="term" value="F:ATP binding"/>
    <property type="evidence" value="ECO:0007669"/>
    <property type="project" value="UniProtKB-UniRule"/>
</dbReference>
<feature type="region of interest" description="Disordered" evidence="2">
    <location>
        <begin position="243"/>
        <end position="266"/>
    </location>
</feature>
<protein>
    <submittedName>
        <fullName evidence="4">Protein kinase-like domain-containing protein</fullName>
    </submittedName>
</protein>
<keyword evidence="4" id="KW-0808">Transferase</keyword>
<dbReference type="OrthoDB" id="4062651at2759"/>
<dbReference type="EMBL" id="PKPP01021386">
    <property type="protein sequence ID" value="PWA34846.1"/>
    <property type="molecule type" value="Genomic_DNA"/>
</dbReference>
<keyword evidence="4" id="KW-0418">Kinase</keyword>
<dbReference type="PROSITE" id="PS00107">
    <property type="entry name" value="PROTEIN_KINASE_ATP"/>
    <property type="match status" value="1"/>
</dbReference>
<dbReference type="InterPro" id="IPR001245">
    <property type="entry name" value="Ser-Thr/Tyr_kinase_cat_dom"/>
</dbReference>
<feature type="domain" description="Protein kinase" evidence="3">
    <location>
        <begin position="6"/>
        <end position="266"/>
    </location>
</feature>
<evidence type="ECO:0000313" key="4">
    <source>
        <dbReference type="EMBL" id="PWA34846.1"/>
    </source>
</evidence>
<evidence type="ECO:0000256" key="2">
    <source>
        <dbReference type="SAM" id="MobiDB-lite"/>
    </source>
</evidence>
<comment type="caution">
    <text evidence="4">The sequence shown here is derived from an EMBL/GenBank/DDBJ whole genome shotgun (WGS) entry which is preliminary data.</text>
</comment>
<gene>
    <name evidence="4" type="ORF">CTI12_AA615470</name>
</gene>
<dbReference type="Proteomes" id="UP000245207">
    <property type="component" value="Unassembled WGS sequence"/>
</dbReference>
<accession>A0A2U1KDJ2</accession>
<dbReference type="SUPFAM" id="SSF56112">
    <property type="entry name" value="Protein kinase-like (PK-like)"/>
    <property type="match status" value="1"/>
</dbReference>
<dbReference type="Pfam" id="PF07714">
    <property type="entry name" value="PK_Tyr_Ser-Thr"/>
    <property type="match status" value="1"/>
</dbReference>
<dbReference type="AlphaFoldDB" id="A0A2U1KDJ2"/>
<dbReference type="InterPro" id="IPR000719">
    <property type="entry name" value="Prot_kinase_dom"/>
</dbReference>
<evidence type="ECO:0000313" key="5">
    <source>
        <dbReference type="Proteomes" id="UP000245207"/>
    </source>
</evidence>
<name>A0A2U1KDJ2_ARTAN</name>
<dbReference type="Gene3D" id="1.10.510.10">
    <property type="entry name" value="Transferase(Phosphotransferase) domain 1"/>
    <property type="match status" value="1"/>
</dbReference>
<feature type="binding site" evidence="1">
    <location>
        <position position="37"/>
    </location>
    <ligand>
        <name>ATP</name>
        <dbReference type="ChEBI" id="CHEBI:30616"/>
    </ligand>
</feature>
<dbReference type="PROSITE" id="PS50011">
    <property type="entry name" value="PROTEIN_KINASE_DOM"/>
    <property type="match status" value="1"/>
</dbReference>
<sequence>MTATNNFGDKPIGSGGFGDVYKGELVLQKGARMVAFKRLDLKFGQGDVEFWKEIMLLSGMKHKNLATLLHFCNQDKERILVYKYASRGSLDKYLNDASLTWIQRLEICLVAARGIAYLHDPKKTQQRILHRDIEILIRDITINWKSSLQHVDDDIREGCVEPVPHATNEVTNTESLIKMKHDYIVALFGVSLSTLEDINEFTLSCEAGKYPIWAELDSNARTMATDAIEDLFNVYVAEIKAKSTTPKPTDESPIVQARPCHHTSSS</sequence>
<dbReference type="InterPro" id="IPR011009">
    <property type="entry name" value="Kinase-like_dom_sf"/>
</dbReference>
<reference evidence="4 5" key="1">
    <citation type="journal article" date="2018" name="Mol. Plant">
        <title>The genome of Artemisia annua provides insight into the evolution of Asteraceae family and artemisinin biosynthesis.</title>
        <authorList>
            <person name="Shen Q."/>
            <person name="Zhang L."/>
            <person name="Liao Z."/>
            <person name="Wang S."/>
            <person name="Yan T."/>
            <person name="Shi P."/>
            <person name="Liu M."/>
            <person name="Fu X."/>
            <person name="Pan Q."/>
            <person name="Wang Y."/>
            <person name="Lv Z."/>
            <person name="Lu X."/>
            <person name="Zhang F."/>
            <person name="Jiang W."/>
            <person name="Ma Y."/>
            <person name="Chen M."/>
            <person name="Hao X."/>
            <person name="Li L."/>
            <person name="Tang Y."/>
            <person name="Lv G."/>
            <person name="Zhou Y."/>
            <person name="Sun X."/>
            <person name="Brodelius P.E."/>
            <person name="Rose J.K.C."/>
            <person name="Tang K."/>
        </authorList>
    </citation>
    <scope>NUCLEOTIDE SEQUENCE [LARGE SCALE GENOMIC DNA]</scope>
    <source>
        <strain evidence="5">cv. Huhao1</strain>
        <tissue evidence="4">Leaf</tissue>
    </source>
</reference>
<dbReference type="PANTHER" id="PTHR27003">
    <property type="entry name" value="OS07G0166700 PROTEIN"/>
    <property type="match status" value="1"/>
</dbReference>
<dbReference type="Gene3D" id="3.30.200.20">
    <property type="entry name" value="Phosphorylase Kinase, domain 1"/>
    <property type="match status" value="1"/>
</dbReference>
<dbReference type="STRING" id="35608.A0A2U1KDJ2"/>
<keyword evidence="1" id="KW-0067">ATP-binding</keyword>
<keyword evidence="1" id="KW-0547">Nucleotide-binding</keyword>
<dbReference type="InterPro" id="IPR017441">
    <property type="entry name" value="Protein_kinase_ATP_BS"/>
</dbReference>
<dbReference type="PANTHER" id="PTHR27003:SF448">
    <property type="entry name" value="PROTEIN KINASE DOMAIN-CONTAINING PROTEIN"/>
    <property type="match status" value="1"/>
</dbReference>
<evidence type="ECO:0000259" key="3">
    <source>
        <dbReference type="PROSITE" id="PS50011"/>
    </source>
</evidence>
<dbReference type="GO" id="GO:0009506">
    <property type="term" value="C:plasmodesma"/>
    <property type="evidence" value="ECO:0007669"/>
    <property type="project" value="TreeGrafter"/>
</dbReference>